<dbReference type="RefSeq" id="WP_260763618.1">
    <property type="nucleotide sequence ID" value="NZ_CP045921.1"/>
</dbReference>
<accession>A0A857MIE8</accession>
<dbReference type="Proteomes" id="UP001059824">
    <property type="component" value="Chromosome"/>
</dbReference>
<sequence>MRSQTDENRQKLAELVNKIWRRKQSRWPWPTGYLRAQLPRTIYAATKNGEPMHDDNFAAHLVTARLMANGTV</sequence>
<reference evidence="1" key="1">
    <citation type="journal article" date="2021" name="Nat. Microbiol.">
        <title>Cocultivation of an ultrasmall environmental parasitic bacterium with lytic ability against bacteria associated with wastewater foams.</title>
        <authorList>
            <person name="Batinovic S."/>
            <person name="Rose J.J.A."/>
            <person name="Ratcliffe J."/>
            <person name="Seviour R.J."/>
            <person name="Petrovski S."/>
        </authorList>
    </citation>
    <scope>NUCLEOTIDE SEQUENCE</scope>
    <source>
        <strain evidence="1">JR1</strain>
    </source>
</reference>
<proteinExistence type="predicted"/>
<organism evidence="1 2">
    <name type="scientific">Candidatus Mycosynbacter amalyticus</name>
    <dbReference type="NCBI Taxonomy" id="2665156"/>
    <lineage>
        <taxon>Bacteria</taxon>
        <taxon>Candidatus Saccharimonadota</taxon>
        <taxon>Candidatus Saccharimonadota incertae sedis</taxon>
        <taxon>Candidatus Mycosynbacter</taxon>
    </lineage>
</organism>
<name>A0A857MIE8_9BACT</name>
<gene>
    <name evidence="1" type="ORF">GII36_00530</name>
</gene>
<evidence type="ECO:0000313" key="1">
    <source>
        <dbReference type="EMBL" id="QHN42344.1"/>
    </source>
</evidence>
<dbReference type="EMBL" id="CP045921">
    <property type="protein sequence ID" value="QHN42344.1"/>
    <property type="molecule type" value="Genomic_DNA"/>
</dbReference>
<dbReference type="KEGG" id="mama:GII36_00530"/>
<dbReference type="AlphaFoldDB" id="A0A857MIE8"/>
<keyword evidence="2" id="KW-1185">Reference proteome</keyword>
<evidence type="ECO:0000313" key="2">
    <source>
        <dbReference type="Proteomes" id="UP001059824"/>
    </source>
</evidence>
<protein>
    <submittedName>
        <fullName evidence="1">Uncharacterized protein</fullName>
    </submittedName>
</protein>